<evidence type="ECO:0000313" key="3">
    <source>
        <dbReference type="Proteomes" id="UP000198372"/>
    </source>
</evidence>
<dbReference type="EMBL" id="FMSP01000009">
    <property type="protein sequence ID" value="SCV72521.1"/>
    <property type="molecule type" value="Genomic_DNA"/>
</dbReference>
<proteinExistence type="predicted"/>
<dbReference type="Proteomes" id="UP000198372">
    <property type="component" value="Unassembled WGS sequence"/>
</dbReference>
<feature type="signal peptide" evidence="1">
    <location>
        <begin position="1"/>
        <end position="17"/>
    </location>
</feature>
<reference evidence="3" key="1">
    <citation type="submission" date="2016-09" db="EMBL/GenBank/DDBJ databases">
        <authorList>
            <person name="Jeantristanb JTB J.-T."/>
            <person name="Ricardo R."/>
        </authorList>
    </citation>
    <scope>NUCLEOTIDE SEQUENCE [LARGE SCALE GENOMIC DNA]</scope>
</reference>
<evidence type="ECO:0000256" key="1">
    <source>
        <dbReference type="SAM" id="SignalP"/>
    </source>
</evidence>
<keyword evidence="1" id="KW-0732">Signal</keyword>
<protein>
    <submittedName>
        <fullName evidence="2">BQ2448_4058 protein</fullName>
    </submittedName>
</protein>
<gene>
    <name evidence="2" type="ORF">BQ2448_4058</name>
</gene>
<feature type="chain" id="PRO_5012172676" evidence="1">
    <location>
        <begin position="18"/>
        <end position="81"/>
    </location>
</feature>
<evidence type="ECO:0000313" key="2">
    <source>
        <dbReference type="EMBL" id="SCV72521.1"/>
    </source>
</evidence>
<dbReference type="AlphaFoldDB" id="A0A238FK53"/>
<dbReference type="OrthoDB" id="10419529at2759"/>
<name>A0A238FK53_9BASI</name>
<keyword evidence="3" id="KW-1185">Reference proteome</keyword>
<accession>A0A238FK53</accession>
<sequence>MKCSLIVFVALASTVFAAPRAQLSNIISEAKEQVVQSVTESKCANLCTKFQTDATAAYCPKICNAAAAGWAAAQAQYKNSA</sequence>
<organism evidence="2 3">
    <name type="scientific">Microbotryum intermedium</name>
    <dbReference type="NCBI Taxonomy" id="269621"/>
    <lineage>
        <taxon>Eukaryota</taxon>
        <taxon>Fungi</taxon>
        <taxon>Dikarya</taxon>
        <taxon>Basidiomycota</taxon>
        <taxon>Pucciniomycotina</taxon>
        <taxon>Microbotryomycetes</taxon>
        <taxon>Microbotryales</taxon>
        <taxon>Microbotryaceae</taxon>
        <taxon>Microbotryum</taxon>
    </lineage>
</organism>